<evidence type="ECO:0008006" key="4">
    <source>
        <dbReference type="Google" id="ProtNLM"/>
    </source>
</evidence>
<keyword evidence="1" id="KW-0812">Transmembrane</keyword>
<dbReference type="EMBL" id="VTVE01000003">
    <property type="protein sequence ID" value="NEX02301.1"/>
    <property type="molecule type" value="Genomic_DNA"/>
</dbReference>
<keyword evidence="1" id="KW-1133">Transmembrane helix</keyword>
<feature type="transmembrane region" description="Helical" evidence="1">
    <location>
        <begin position="213"/>
        <end position="233"/>
    </location>
</feature>
<feature type="transmembrane region" description="Helical" evidence="1">
    <location>
        <begin position="184"/>
        <end position="201"/>
    </location>
</feature>
<name>A0A6M0LN94_PSEXY</name>
<feature type="transmembrane region" description="Helical" evidence="1">
    <location>
        <begin position="7"/>
        <end position="28"/>
    </location>
</feature>
<keyword evidence="1" id="KW-0472">Membrane</keyword>
<feature type="transmembrane region" description="Helical" evidence="1">
    <location>
        <begin position="425"/>
        <end position="445"/>
    </location>
</feature>
<feature type="transmembrane region" description="Helical" evidence="1">
    <location>
        <begin position="310"/>
        <end position="334"/>
    </location>
</feature>
<feature type="transmembrane region" description="Helical" evidence="1">
    <location>
        <begin position="137"/>
        <end position="155"/>
    </location>
</feature>
<evidence type="ECO:0000313" key="2">
    <source>
        <dbReference type="EMBL" id="NEX02301.1"/>
    </source>
</evidence>
<evidence type="ECO:0000256" key="1">
    <source>
        <dbReference type="SAM" id="Phobius"/>
    </source>
</evidence>
<feature type="transmembrane region" description="Helical" evidence="1">
    <location>
        <begin position="116"/>
        <end position="131"/>
    </location>
</feature>
<comment type="caution">
    <text evidence="2">The sequence shown here is derived from an EMBL/GenBank/DDBJ whole genome shotgun (WGS) entry which is preliminary data.</text>
</comment>
<feature type="transmembrane region" description="Helical" evidence="1">
    <location>
        <begin position="277"/>
        <end position="298"/>
    </location>
</feature>
<proteinExistence type="predicted"/>
<feature type="transmembrane region" description="Helical" evidence="1">
    <location>
        <begin position="81"/>
        <end position="104"/>
    </location>
</feature>
<feature type="transmembrane region" description="Helical" evidence="1">
    <location>
        <begin position="452"/>
        <end position="469"/>
    </location>
</feature>
<dbReference type="Proteomes" id="UP000473091">
    <property type="component" value="Unassembled WGS sequence"/>
</dbReference>
<dbReference type="AlphaFoldDB" id="A0A6M0LN94"/>
<accession>A0A6M0LN94</accession>
<organism evidence="2 3">
    <name type="scientific">Pseudobutyrivibrio xylanivorans</name>
    <dbReference type="NCBI Taxonomy" id="185007"/>
    <lineage>
        <taxon>Bacteria</taxon>
        <taxon>Bacillati</taxon>
        <taxon>Bacillota</taxon>
        <taxon>Clostridia</taxon>
        <taxon>Lachnospirales</taxon>
        <taxon>Lachnospiraceae</taxon>
        <taxon>Pseudobutyrivibrio</taxon>
    </lineage>
</organism>
<sequence length="580" mass="66984">MRNRYRVLIILEVVLIMLIHCASIKYFYGFTMSEDELGYWGAAAKFAGLNWGNVLENTSYYSWGYSLVLSLLLRFVHTPIIVYRIGLIMNAVYLVISFLVSTALFNRIFKDTSREIISIVCFVVNLSAGYYVNSKIAWAECFLVMMTWLVLYQAYLIYEKKTVMRQLIFVVELIYVYFVHMRTVPYLVFGIIYLVVVNICDSKTQNRNIKKQVVISAVLLVVLCVLFISGNYIKQYIQANLYGNNILNNDYFSIISSVGRDSVATTIKKILNEAMGVFFYFYSISFGMIMWGLIEIIIKTKEWIRNREISLAAFNYFAMLLFIGECAVTCVFMRNDGNTSRIDQLIYGRYAEHAMGFLLIYGILKFLTIDKSKRKVFWGQSIFYVLICLLFSHHIKGCDFGEDVYYQSACAAGLFKIWQKYGLNILYIAGMVLLIGVLLLISTMIKMKTKRCFAYAFLSVIVVLVWLINGRASVSQYAPYQGKVKILFDNQNALRDYNADDEIAFVSDSAYSTRGNVQLYVKDKPIQCLHTDISMDEYSKYKMIITEFTMDQSEFEGQLIDAGYELKSDLGFYKIYKNMN</sequence>
<protein>
    <recommendedName>
        <fullName evidence="4">Glycosyltransferase RgtA/B/C/D-like domain-containing protein</fullName>
    </recommendedName>
</protein>
<reference evidence="2 3" key="1">
    <citation type="submission" date="2019-09" db="EMBL/GenBank/DDBJ databases">
        <authorList>
            <person name="Pidcock S.E."/>
            <person name="Huws S.A."/>
        </authorList>
    </citation>
    <scope>NUCLEOTIDE SEQUENCE [LARGE SCALE GENOMIC DNA]</scope>
    <source>
        <strain evidence="2 3">MZ8</strain>
    </source>
</reference>
<evidence type="ECO:0000313" key="3">
    <source>
        <dbReference type="Proteomes" id="UP000473091"/>
    </source>
</evidence>
<feature type="transmembrane region" description="Helical" evidence="1">
    <location>
        <begin position="376"/>
        <end position="395"/>
    </location>
</feature>
<dbReference type="RefSeq" id="WP_090488732.1">
    <property type="nucleotide sequence ID" value="NZ_VTVE01000003.1"/>
</dbReference>
<reference evidence="2 3" key="2">
    <citation type="submission" date="2020-03" db="EMBL/GenBank/DDBJ databases">
        <title>Investigating the evolutionary divergence of the Butyrivibrio group.</title>
        <authorList>
            <person name="Skvortsov T."/>
            <person name="Santos F.G."/>
            <person name="Ting K.S."/>
            <person name="Creevey C.J."/>
        </authorList>
    </citation>
    <scope>NUCLEOTIDE SEQUENCE [LARGE SCALE GENOMIC DNA]</scope>
    <source>
        <strain evidence="2 3">MZ8</strain>
    </source>
</reference>
<feature type="transmembrane region" description="Helical" evidence="1">
    <location>
        <begin position="346"/>
        <end position="364"/>
    </location>
</feature>
<gene>
    <name evidence="2" type="ORF">F0Q01_10475</name>
</gene>